<comment type="caution">
    <text evidence="1">The sequence shown here is derived from an EMBL/GenBank/DDBJ whole genome shotgun (WGS) entry which is preliminary data.</text>
</comment>
<name>A0A0G1JK85_9BACT</name>
<dbReference type="Proteomes" id="UP000034154">
    <property type="component" value="Unassembled WGS sequence"/>
</dbReference>
<accession>A0A0G1JK85</accession>
<reference evidence="1 2" key="1">
    <citation type="journal article" date="2015" name="Nature">
        <title>rRNA introns, odd ribosomes, and small enigmatic genomes across a large radiation of phyla.</title>
        <authorList>
            <person name="Brown C.T."/>
            <person name="Hug L.A."/>
            <person name="Thomas B.C."/>
            <person name="Sharon I."/>
            <person name="Castelle C.J."/>
            <person name="Singh A."/>
            <person name="Wilkins M.J."/>
            <person name="Williams K.H."/>
            <person name="Banfield J.F."/>
        </authorList>
    </citation>
    <scope>NUCLEOTIDE SEQUENCE [LARGE SCALE GENOMIC DNA]</scope>
</reference>
<evidence type="ECO:0000313" key="2">
    <source>
        <dbReference type="Proteomes" id="UP000034154"/>
    </source>
</evidence>
<evidence type="ECO:0000313" key="1">
    <source>
        <dbReference type="EMBL" id="KKT71991.1"/>
    </source>
</evidence>
<proteinExistence type="predicted"/>
<protein>
    <submittedName>
        <fullName evidence="1">Uncharacterized protein</fullName>
    </submittedName>
</protein>
<gene>
    <name evidence="1" type="ORF">UW63_C0003G0008</name>
</gene>
<sequence>MSPETQGLFNETSQKDAESIFEELSGVRTAVDLLEIFKQPGRFDRLTNKEIPEQNISDIVNSISGLEELKTFLLAIKKRSGSFFPNVLGGEKFLTIITERIKQLSLEAISTLISVEDLKGTKVYKSFFSDFCVGYGYDRDTGRTFETFNLRKIIGQKNFTELYVEIHNKWRELLLPLAEEAKSVDEFKKVLARCEPSQRTDLYPALVTIRKKWSDLIDEKIQTAKSLEDFKDILKDAPNVETNGYQYWGWTSGHHATKEQHKIFKSWQEIFKIKFGESKTTTERLAVLKFVPPGHYRDFGDSSYGLVYAENGRLRLSALDEALEKAGSDEERQQIKDLIGDQYK</sequence>
<organism evidence="1 2">
    <name type="scientific">Candidatus Uhrbacteria bacterium GW2011_GWF2_44_350</name>
    <dbReference type="NCBI Taxonomy" id="1619000"/>
    <lineage>
        <taxon>Bacteria</taxon>
        <taxon>Candidatus Uhriibacteriota</taxon>
    </lineage>
</organism>
<dbReference type="AlphaFoldDB" id="A0A0G1JK85"/>
<dbReference type="EMBL" id="LCJB01000003">
    <property type="protein sequence ID" value="KKT71991.1"/>
    <property type="molecule type" value="Genomic_DNA"/>
</dbReference>